<organism evidence="1 2">
    <name type="scientific">Dryococelus australis</name>
    <dbReference type="NCBI Taxonomy" id="614101"/>
    <lineage>
        <taxon>Eukaryota</taxon>
        <taxon>Metazoa</taxon>
        <taxon>Ecdysozoa</taxon>
        <taxon>Arthropoda</taxon>
        <taxon>Hexapoda</taxon>
        <taxon>Insecta</taxon>
        <taxon>Pterygota</taxon>
        <taxon>Neoptera</taxon>
        <taxon>Polyneoptera</taxon>
        <taxon>Phasmatodea</taxon>
        <taxon>Verophasmatodea</taxon>
        <taxon>Anareolatae</taxon>
        <taxon>Phasmatidae</taxon>
        <taxon>Eurycanthinae</taxon>
        <taxon>Dryococelus</taxon>
    </lineage>
</organism>
<name>A0ABQ9G2T9_9NEOP</name>
<gene>
    <name evidence="1" type="ORF">PR048_032655</name>
</gene>
<comment type="caution">
    <text evidence="1">The sequence shown here is derived from an EMBL/GenBank/DDBJ whole genome shotgun (WGS) entry which is preliminary data.</text>
</comment>
<evidence type="ECO:0000313" key="2">
    <source>
        <dbReference type="Proteomes" id="UP001159363"/>
    </source>
</evidence>
<protein>
    <submittedName>
        <fullName evidence="1">Uncharacterized protein</fullName>
    </submittedName>
</protein>
<evidence type="ECO:0000313" key="1">
    <source>
        <dbReference type="EMBL" id="KAJ8866794.1"/>
    </source>
</evidence>
<dbReference type="EMBL" id="JARBHB010000016">
    <property type="protein sequence ID" value="KAJ8866794.1"/>
    <property type="molecule type" value="Genomic_DNA"/>
</dbReference>
<accession>A0ABQ9G2T9</accession>
<keyword evidence="2" id="KW-1185">Reference proteome</keyword>
<sequence length="828" mass="91150">MLCAVFRQRLALNLNLKLLRYGKRRTSTHPSSCVLPSSEAAVTTAPGAARHRRLFSKRTSLICILTRATSCVIFGLVTPGSELDALLRCLHEPTSESATSWERGLRCAVVRLLASLLAELDSIPGGVSPGFSDIGFVPDDATCRRTRNEVAQCSLPANFPNIDGRVANRAFQSYKFNSDEHVCLPSLFQRTVTSRYFASLPLVRASERSYVRSTDLCNGLPSREFMTVGSLGDFEALSGRRRARRSTSGDGGWSKICDCERRCNEECDWQVGLLNWMLVYRPEVAAWWSPEVHLVIRSQHIAASFRYTESCRRVSHSHATSAEMHGWKKRDIPEKTLQPAASSGTIPTCLNPGVDPPWWEAGSLTTEPLVDSQREKPEIFFSCENAADVTFGQRDFSGHSGLSLSLHYASVSSITIAQDLAVKLRNILEVDLSAGIQKIRVNSPWATSCLAAFELVEHPGQQARLVSLRENHEGRIFQLLPEADSRRRLTTVGHTHLHVFLVRCPDDLRYRSQCYVCLYRARCLVFSASFTSRWREFLRLSFARCYRNHARALVQRLKTAVEVRGLTLVGSRKRSLVGGRGWRCRAIDAGCGTPVSCLATRLDAAGREWARSLDEERRAWSRWKLDSRFLQARTTGKNVLIGPQWGSGQIITSHIGKPGSIPGLVAARFPLAEIVPDDVAGLGVFSGISRFPLPCIPALLHTHLTSPSFAFKISMLTAAQISALSTSHNDVLTIESSDEQVKSDQSKPGSSLHVGIVPGISRFPPPFHPGAAPFLTLASPSSALKTSMLRAAQILSTHPPGSASDRIMSSVAPARRGRGGFADLISRS</sequence>
<proteinExistence type="predicted"/>
<dbReference type="Proteomes" id="UP001159363">
    <property type="component" value="Chromosome 15"/>
</dbReference>
<reference evidence="1 2" key="1">
    <citation type="submission" date="2023-02" db="EMBL/GenBank/DDBJ databases">
        <title>LHISI_Scaffold_Assembly.</title>
        <authorList>
            <person name="Stuart O.P."/>
            <person name="Cleave R."/>
            <person name="Magrath M.J.L."/>
            <person name="Mikheyev A.S."/>
        </authorList>
    </citation>
    <scope>NUCLEOTIDE SEQUENCE [LARGE SCALE GENOMIC DNA]</scope>
    <source>
        <strain evidence="1">Daus_M_001</strain>
        <tissue evidence="1">Leg muscle</tissue>
    </source>
</reference>